<dbReference type="Gene3D" id="2.40.50.140">
    <property type="entry name" value="Nucleic acid-binding proteins"/>
    <property type="match status" value="1"/>
</dbReference>
<feature type="domain" description="RNB" evidence="3">
    <location>
        <begin position="398"/>
        <end position="753"/>
    </location>
</feature>
<dbReference type="Pfam" id="PF17849">
    <property type="entry name" value="OB_Dis3"/>
    <property type="match status" value="1"/>
</dbReference>
<evidence type="ECO:0000256" key="1">
    <source>
        <dbReference type="RuleBase" id="RU003901"/>
    </source>
</evidence>
<name>A0ABD2ANE4_VESMC</name>
<feature type="region of interest" description="Disordered" evidence="2">
    <location>
        <begin position="1"/>
        <end position="22"/>
    </location>
</feature>
<dbReference type="InterPro" id="IPR050180">
    <property type="entry name" value="RNR_Ribonuclease"/>
</dbReference>
<dbReference type="Proteomes" id="UP001607303">
    <property type="component" value="Unassembled WGS sequence"/>
</dbReference>
<dbReference type="InterPro" id="IPR012340">
    <property type="entry name" value="NA-bd_OB-fold"/>
</dbReference>
<accession>A0ABD2ANE4</accession>
<reference evidence="4 5" key="1">
    <citation type="journal article" date="2024" name="Ann. Entomol. Soc. Am.">
        <title>Genomic analyses of the southern and eastern yellowjacket wasps (Hymenoptera: Vespidae) reveal evolutionary signatures of social life.</title>
        <authorList>
            <person name="Catto M.A."/>
            <person name="Caine P.B."/>
            <person name="Orr S.E."/>
            <person name="Hunt B.G."/>
            <person name="Goodisman M.A.D."/>
        </authorList>
    </citation>
    <scope>NUCLEOTIDE SEQUENCE [LARGE SCALE GENOMIC DNA]</scope>
    <source>
        <strain evidence="4">232</strain>
        <tissue evidence="4">Head and thorax</tissue>
    </source>
</reference>
<feature type="compositionally biased region" description="Basic residues" evidence="2">
    <location>
        <begin position="9"/>
        <end position="18"/>
    </location>
</feature>
<sequence>MSNELKSITKPKRQQHKNQHCEKEINEEEHENIESFFSKFFNLSIQNKPKCTKSKEESIKFIQDNSRTQFAQTVTKLSIPTVSKQNGMMKMNRPNAHPKNSKKFSYITLNTQVKPRLRKRYISPSKEEIKNKIEQREELIPKKRDILSYNGNASSSNLCEEEQKSIKKSQKIVKPIRLEEKFPKFIPISKMKTILESQNPTDLKYIKGYLRINPKFGKHAYITMPNGENDLLIIGLRDRNRAFNGDLVVASINEEEKWHRGTNEQKQKTGTIVCILEKIHPRKAVGFLKQSDPIILLQPRDNRIPMIKIHLDTLPEIYNTKPSLFEEILFLVDITAWEKPRYAIGKIEHMIGTAGDMEVELNVILLENNINTDPFNEELVKDLPSAENNLTLMDIKEREDWRQTCVFTIDPATAVDLDDAVSCTVLKNGNYEVGVHISDVTHYLKASSPLDMEIAKRATTVYLVNQVYHMMPQELRKLCSLLPGQDKLTFSVIWEITPDVQIVKHRFAKTIINSCCQMTYEQAQKIIDNPEYPDVDETLNIKGNFTFFQICNVIKNLYNLSEQMRTKRYADGALKIDQPKLHISIDKISGLPTSYNILEKMDSNRLIEEFMLLANMTVATHLYKTMPEYALLRSHNYPSERFLTLTQNILQRFGIHLDIASSGDLYNSIQRYESCKELESETYMYLTKYRLMVINNLCLKAMTRAIYRSSKVTEVDDLRHYALNVPYYTHFTSPIRRYPDCVVHRLLHSTISLNVELAPNWSSELCSKIATNCNWRKYYAKLAEEQINELYFTCLVNMIGSMTVIAIVLDVKQYYIEFILCDTGIKAKMDLKEIKNKTTIEYTTEHLVPTLTITWKESHITQVITTFSIVHLRINKHPNCFRLNTVLLEPIKNHDC</sequence>
<dbReference type="EMBL" id="JAYRBN010000116">
    <property type="protein sequence ID" value="KAL2722040.1"/>
    <property type="molecule type" value="Genomic_DNA"/>
</dbReference>
<dbReference type="Gene3D" id="2.40.50.690">
    <property type="match status" value="1"/>
</dbReference>
<gene>
    <name evidence="4" type="ORF">V1477_020860</name>
</gene>
<dbReference type="PANTHER" id="PTHR23355:SF9">
    <property type="entry name" value="DIS3-LIKE EXONUCLEASE 2"/>
    <property type="match status" value="1"/>
</dbReference>
<comment type="caution">
    <text evidence="4">The sequence shown here is derived from an EMBL/GenBank/DDBJ whole genome shotgun (WGS) entry which is preliminary data.</text>
</comment>
<dbReference type="PROSITE" id="PS01175">
    <property type="entry name" value="RIBONUCLEASE_II"/>
    <property type="match status" value="1"/>
</dbReference>
<protein>
    <submittedName>
        <fullName evidence="4">DIS3-like exonuclease 2</fullName>
    </submittedName>
</protein>
<keyword evidence="5" id="KW-1185">Reference proteome</keyword>
<dbReference type="AlphaFoldDB" id="A0ABD2ANE4"/>
<dbReference type="SUPFAM" id="SSF50249">
    <property type="entry name" value="Nucleic acid-binding proteins"/>
    <property type="match status" value="2"/>
</dbReference>
<dbReference type="InterPro" id="IPR041505">
    <property type="entry name" value="Dis3_CSD2"/>
</dbReference>
<dbReference type="Pfam" id="PF17877">
    <property type="entry name" value="Dis3l2_C_term"/>
    <property type="match status" value="1"/>
</dbReference>
<dbReference type="InterPro" id="IPR022966">
    <property type="entry name" value="RNase_II/R_CS"/>
</dbReference>
<dbReference type="InterPro" id="IPR041093">
    <property type="entry name" value="Dis3l2-like_C"/>
</dbReference>
<dbReference type="PANTHER" id="PTHR23355">
    <property type="entry name" value="RIBONUCLEASE"/>
    <property type="match status" value="1"/>
</dbReference>
<evidence type="ECO:0000313" key="4">
    <source>
        <dbReference type="EMBL" id="KAL2722040.1"/>
    </source>
</evidence>
<dbReference type="InterPro" id="IPR001900">
    <property type="entry name" value="RNase_II/R"/>
</dbReference>
<proteinExistence type="inferred from homology"/>
<dbReference type="SMART" id="SM00955">
    <property type="entry name" value="RNB"/>
    <property type="match status" value="1"/>
</dbReference>
<dbReference type="Gene3D" id="2.40.50.700">
    <property type="match status" value="1"/>
</dbReference>
<organism evidence="4 5">
    <name type="scientific">Vespula maculifrons</name>
    <name type="common">Eastern yellow jacket</name>
    <name type="synonym">Wasp</name>
    <dbReference type="NCBI Taxonomy" id="7453"/>
    <lineage>
        <taxon>Eukaryota</taxon>
        <taxon>Metazoa</taxon>
        <taxon>Ecdysozoa</taxon>
        <taxon>Arthropoda</taxon>
        <taxon>Hexapoda</taxon>
        <taxon>Insecta</taxon>
        <taxon>Pterygota</taxon>
        <taxon>Neoptera</taxon>
        <taxon>Endopterygota</taxon>
        <taxon>Hymenoptera</taxon>
        <taxon>Apocrita</taxon>
        <taxon>Aculeata</taxon>
        <taxon>Vespoidea</taxon>
        <taxon>Vespidae</taxon>
        <taxon>Vespinae</taxon>
        <taxon>Vespula</taxon>
    </lineage>
</organism>
<dbReference type="Pfam" id="PF00773">
    <property type="entry name" value="RNB"/>
    <property type="match status" value="1"/>
</dbReference>
<evidence type="ECO:0000256" key="2">
    <source>
        <dbReference type="SAM" id="MobiDB-lite"/>
    </source>
</evidence>
<evidence type="ECO:0000259" key="3">
    <source>
        <dbReference type="SMART" id="SM00955"/>
    </source>
</evidence>
<comment type="similarity">
    <text evidence="1">Belongs to the RNR ribonuclease family.</text>
</comment>
<evidence type="ECO:0000313" key="5">
    <source>
        <dbReference type="Proteomes" id="UP001607303"/>
    </source>
</evidence>